<dbReference type="PROSITE" id="PS00878">
    <property type="entry name" value="ODR_DC_2_1"/>
    <property type="match status" value="1"/>
</dbReference>
<dbReference type="PANTHER" id="PTHR11482">
    <property type="entry name" value="ARGININE/DIAMINOPIMELATE/ORNITHINE DECARBOXYLASE"/>
    <property type="match status" value="1"/>
</dbReference>
<dbReference type="AlphaFoldDB" id="S3BU11"/>
<dbReference type="InterPro" id="IPR022657">
    <property type="entry name" value="De-COase2_CS"/>
</dbReference>
<dbReference type="FunFam" id="3.20.20.10:FF:000005">
    <property type="entry name" value="Ornithine decarboxylase"/>
    <property type="match status" value="1"/>
</dbReference>
<dbReference type="CDD" id="cd00622">
    <property type="entry name" value="PLPDE_III_ODC"/>
    <property type="match status" value="1"/>
</dbReference>
<dbReference type="PRINTS" id="PR01179">
    <property type="entry name" value="ODADCRBXLASE"/>
</dbReference>
<comment type="catalytic activity">
    <reaction evidence="14">
        <text>L-ornithine + H(+) = putrescine + CO2</text>
        <dbReference type="Rhea" id="RHEA:22964"/>
        <dbReference type="ChEBI" id="CHEBI:15378"/>
        <dbReference type="ChEBI" id="CHEBI:16526"/>
        <dbReference type="ChEBI" id="CHEBI:46911"/>
        <dbReference type="ChEBI" id="CHEBI:326268"/>
        <dbReference type="EC" id="4.1.1.17"/>
    </reaction>
</comment>
<dbReference type="GO" id="GO:0004586">
    <property type="term" value="F:ornithine decarboxylase activity"/>
    <property type="evidence" value="ECO:0007669"/>
    <property type="project" value="UniProtKB-EC"/>
</dbReference>
<keyword evidence="16" id="KW-1133">Transmembrane helix</keyword>
<comment type="subcellular location">
    <subcellularLocation>
        <location evidence="2">Cytoplasm</location>
    </subcellularLocation>
</comment>
<sequence length="504" mass="55661">MVIATASLVETQAPVTFHHKSDLGFFKKSHNNGVTQFNNAKQLIGNAFRERVEKIDQEICNPGDEDTFFVADMGEVYRQQVRWKMNLPRVKPFYAVKCNPDPTVLRLLAEMGNGFDCASKAEIEQVLNMGVDPSRIIYAQPCKTNSYVRYVASKGVRQMTFDNADELRKIAKLYPEAELFLRILTDDSSSLCRLSLKFGAALDTTDNLLALARELNLDVVGVSFHVGSGASDPNAFLKAVQDAYTVFNQAASYGYILKTLDVGGGFCSDETFEPMAGVLGRALDEYFPPHLGVNIIAEPGRYFVSSAFSLACNIIARRTLEDPKAASGPEGVAAPPSYMVYVNDGLYGNFSSIMFDHQNPIAKILQSGERFHYNTEAANGTAEQGRGTEYSIWGPTCDGIDRITESIRFHQTLDVGDWLYFEDMGAYTSCSATRFNGFTDNHDVIYVCSEPGARAMLGIKWPSDIMMTMMAIMVITVIMVIVTIVLGCDDAEGAWRKRGADESL</sequence>
<reference evidence="18 19" key="1">
    <citation type="journal article" date="2013" name="BMC Genomics">
        <title>The genome and transcriptome of the pine saprophyte Ophiostoma piceae, and a comparison with the bark beetle-associated pine pathogen Grosmannia clavigera.</title>
        <authorList>
            <person name="Haridas S."/>
            <person name="Wang Y."/>
            <person name="Lim L."/>
            <person name="Massoumi Alamouti S."/>
            <person name="Jackman S."/>
            <person name="Docking R."/>
            <person name="Robertson G."/>
            <person name="Birol I."/>
            <person name="Bohlmann J."/>
            <person name="Breuil C."/>
        </authorList>
    </citation>
    <scope>NUCLEOTIDE SEQUENCE [LARGE SCALE GENOMIC DNA]</scope>
    <source>
        <strain evidence="18 19">UAMH 11346</strain>
    </source>
</reference>
<dbReference type="FunFam" id="2.40.37.10:FF:000010">
    <property type="entry name" value="Ornithine decarboxylase"/>
    <property type="match status" value="1"/>
</dbReference>
<protein>
    <recommendedName>
        <fullName evidence="12">Ornithine decarboxylase</fullName>
        <ecNumber evidence="10">4.1.1.17</ecNumber>
    </recommendedName>
</protein>
<dbReference type="InterPro" id="IPR029066">
    <property type="entry name" value="PLP-binding_barrel"/>
</dbReference>
<dbReference type="PROSITE" id="PS00879">
    <property type="entry name" value="ODR_DC_2_2"/>
    <property type="match status" value="1"/>
</dbReference>
<evidence type="ECO:0000259" key="17">
    <source>
        <dbReference type="Pfam" id="PF02784"/>
    </source>
</evidence>
<dbReference type="InterPro" id="IPR009006">
    <property type="entry name" value="Ala_racemase/Decarboxylase_C"/>
</dbReference>
<dbReference type="InterPro" id="IPR022653">
    <property type="entry name" value="De-COase2_pyr-phos_BS"/>
</dbReference>
<dbReference type="InterPro" id="IPR002433">
    <property type="entry name" value="Orn_de-COase"/>
</dbReference>
<evidence type="ECO:0000256" key="2">
    <source>
        <dbReference type="ARBA" id="ARBA00004496"/>
    </source>
</evidence>
<evidence type="ECO:0000256" key="4">
    <source>
        <dbReference type="ARBA" id="ARBA00022490"/>
    </source>
</evidence>
<comment type="pathway">
    <text evidence="9">Amine and polyamine biosynthesis; putrescine biosynthesis via L-ornithine pathway; putrescine from L-ornithine: step 1/1.</text>
</comment>
<organism evidence="18 19">
    <name type="scientific">Ophiostoma piceae (strain UAMH 11346)</name>
    <name type="common">Sap stain fungus</name>
    <dbReference type="NCBI Taxonomy" id="1262450"/>
    <lineage>
        <taxon>Eukaryota</taxon>
        <taxon>Fungi</taxon>
        <taxon>Dikarya</taxon>
        <taxon>Ascomycota</taxon>
        <taxon>Pezizomycotina</taxon>
        <taxon>Sordariomycetes</taxon>
        <taxon>Sordariomycetidae</taxon>
        <taxon>Ophiostomatales</taxon>
        <taxon>Ophiostomataceae</taxon>
        <taxon>Ophiostoma</taxon>
    </lineage>
</organism>
<evidence type="ECO:0000256" key="10">
    <source>
        <dbReference type="ARBA" id="ARBA00034138"/>
    </source>
</evidence>
<accession>S3BU11</accession>
<evidence type="ECO:0000256" key="7">
    <source>
        <dbReference type="ARBA" id="ARBA00023115"/>
    </source>
</evidence>
<keyword evidence="16" id="KW-0812">Transmembrane</keyword>
<dbReference type="GO" id="GO:0033387">
    <property type="term" value="P:putrescine biosynthetic process from arginine, via ornithine"/>
    <property type="evidence" value="ECO:0007669"/>
    <property type="project" value="TreeGrafter"/>
</dbReference>
<name>S3BU11_OPHP1</name>
<dbReference type="InterPro" id="IPR022644">
    <property type="entry name" value="De-COase2_N"/>
</dbReference>
<dbReference type="OrthoDB" id="5034579at2759"/>
<keyword evidence="4" id="KW-0963">Cytoplasm</keyword>
<evidence type="ECO:0000256" key="13">
    <source>
        <dbReference type="ARBA" id="ARBA00046672"/>
    </source>
</evidence>
<dbReference type="Gene3D" id="3.20.20.10">
    <property type="entry name" value="Alanine racemase"/>
    <property type="match status" value="1"/>
</dbReference>
<feature type="modified residue" description="N6-(pyridoxal phosphate)lysine" evidence="15">
    <location>
        <position position="97"/>
    </location>
</feature>
<evidence type="ECO:0000256" key="16">
    <source>
        <dbReference type="SAM" id="Phobius"/>
    </source>
</evidence>
<evidence type="ECO:0000256" key="5">
    <source>
        <dbReference type="ARBA" id="ARBA00022793"/>
    </source>
</evidence>
<keyword evidence="7" id="KW-0620">Polyamine biosynthesis</keyword>
<dbReference type="GO" id="GO:0005737">
    <property type="term" value="C:cytoplasm"/>
    <property type="evidence" value="ECO:0007669"/>
    <property type="project" value="UniProtKB-SubCell"/>
</dbReference>
<evidence type="ECO:0000256" key="8">
    <source>
        <dbReference type="ARBA" id="ARBA00023239"/>
    </source>
</evidence>
<comment type="subunit">
    <text evidence="13">Homodimer. Only the dimer is catalytically active, as the active sites are constructed of residues from both monomers.</text>
</comment>
<evidence type="ECO:0000256" key="11">
    <source>
        <dbReference type="ARBA" id="ARBA00037173"/>
    </source>
</evidence>
<dbReference type="SUPFAM" id="SSF51419">
    <property type="entry name" value="PLP-binding barrel"/>
    <property type="match status" value="1"/>
</dbReference>
<dbReference type="Pfam" id="PF02784">
    <property type="entry name" value="Orn_Arg_deC_N"/>
    <property type="match status" value="1"/>
</dbReference>
<keyword evidence="5" id="KW-0210">Decarboxylase</keyword>
<proteinExistence type="inferred from homology"/>
<dbReference type="SUPFAM" id="SSF50621">
    <property type="entry name" value="Alanine racemase C-terminal domain-like"/>
    <property type="match status" value="1"/>
</dbReference>
<dbReference type="STRING" id="1262450.S3BU11"/>
<dbReference type="eggNOG" id="KOG0622">
    <property type="taxonomic scope" value="Eukaryota"/>
</dbReference>
<feature type="transmembrane region" description="Helical" evidence="16">
    <location>
        <begin position="465"/>
        <end position="488"/>
    </location>
</feature>
<dbReference type="VEuPathDB" id="FungiDB:F503_08798"/>
<feature type="active site" description="Proton donor" evidence="15">
    <location>
        <position position="397"/>
    </location>
</feature>
<comment type="cofactor">
    <cofactor evidence="1 15">
        <name>pyridoxal 5'-phosphate</name>
        <dbReference type="ChEBI" id="CHEBI:597326"/>
    </cofactor>
</comment>
<keyword evidence="16" id="KW-0472">Membrane</keyword>
<dbReference type="OMA" id="SFFVCDL"/>
<gene>
    <name evidence="18" type="ORF">F503_08798</name>
</gene>
<keyword evidence="6 15" id="KW-0663">Pyridoxal phosphate</keyword>
<evidence type="ECO:0000256" key="15">
    <source>
        <dbReference type="PIRSR" id="PIRSR600183-50"/>
    </source>
</evidence>
<keyword evidence="8" id="KW-0456">Lyase</keyword>
<keyword evidence="19" id="KW-1185">Reference proteome</keyword>
<dbReference type="HOGENOM" id="CLU_026444_1_2_1"/>
<dbReference type="EC" id="4.1.1.17" evidence="10"/>
<evidence type="ECO:0000256" key="3">
    <source>
        <dbReference type="ARBA" id="ARBA00008872"/>
    </source>
</evidence>
<dbReference type="InterPro" id="IPR000183">
    <property type="entry name" value="Orn/DAP/Arg_de-COase"/>
</dbReference>
<comment type="similarity">
    <text evidence="3">Belongs to the Orn/Lys/Arg decarboxylase class-II family.</text>
</comment>
<comment type="function">
    <text evidence="11">Catalyzes the first and rate-limiting step of polyamine biosynthesis that converts ornithine into putrescine, which is the precursor for the polyamines, spermidine and spermine. Polyamines are essential for cell proliferation and are implicated in cellular processes, ranging from DNA replication to apoptosis.</text>
</comment>
<evidence type="ECO:0000313" key="18">
    <source>
        <dbReference type="EMBL" id="EPE02921.1"/>
    </source>
</evidence>
<dbReference type="Gene3D" id="2.40.37.10">
    <property type="entry name" value="Lyase, Ornithine Decarboxylase, Chain A, domain 1"/>
    <property type="match status" value="1"/>
</dbReference>
<evidence type="ECO:0000256" key="14">
    <source>
        <dbReference type="ARBA" id="ARBA00049127"/>
    </source>
</evidence>
<dbReference type="PRINTS" id="PR01182">
    <property type="entry name" value="ORNDCRBXLASE"/>
</dbReference>
<dbReference type="Proteomes" id="UP000016923">
    <property type="component" value="Unassembled WGS sequence"/>
</dbReference>
<evidence type="ECO:0000256" key="1">
    <source>
        <dbReference type="ARBA" id="ARBA00001933"/>
    </source>
</evidence>
<evidence type="ECO:0000256" key="12">
    <source>
        <dbReference type="ARBA" id="ARBA00039485"/>
    </source>
</evidence>
<evidence type="ECO:0000313" key="19">
    <source>
        <dbReference type="Proteomes" id="UP000016923"/>
    </source>
</evidence>
<feature type="domain" description="Orn/DAP/Arg decarboxylase 2 N-terminal" evidence="17">
    <location>
        <begin position="74"/>
        <end position="305"/>
    </location>
</feature>
<dbReference type="PANTHER" id="PTHR11482:SF6">
    <property type="entry name" value="ORNITHINE DECARBOXYLASE 1-RELATED"/>
    <property type="match status" value="1"/>
</dbReference>
<evidence type="ECO:0000256" key="9">
    <source>
        <dbReference type="ARBA" id="ARBA00034115"/>
    </source>
</evidence>
<dbReference type="EMBL" id="KE148172">
    <property type="protein sequence ID" value="EPE02921.1"/>
    <property type="molecule type" value="Genomic_DNA"/>
</dbReference>
<evidence type="ECO:0000256" key="6">
    <source>
        <dbReference type="ARBA" id="ARBA00022898"/>
    </source>
</evidence>